<accession>A0A645GSD9</accession>
<proteinExistence type="predicted"/>
<name>A0A645GSD9_9ZZZZ</name>
<feature type="transmembrane region" description="Helical" evidence="1">
    <location>
        <begin position="12"/>
        <end position="32"/>
    </location>
</feature>
<gene>
    <name evidence="2" type="ORF">SDC9_176307</name>
</gene>
<dbReference type="EMBL" id="VSSQ01079300">
    <property type="protein sequence ID" value="MPN28862.1"/>
    <property type="molecule type" value="Genomic_DNA"/>
</dbReference>
<evidence type="ECO:0000256" key="1">
    <source>
        <dbReference type="SAM" id="Phobius"/>
    </source>
</evidence>
<organism evidence="2">
    <name type="scientific">bioreactor metagenome</name>
    <dbReference type="NCBI Taxonomy" id="1076179"/>
    <lineage>
        <taxon>unclassified sequences</taxon>
        <taxon>metagenomes</taxon>
        <taxon>ecological metagenomes</taxon>
    </lineage>
</organism>
<evidence type="ECO:0000313" key="2">
    <source>
        <dbReference type="EMBL" id="MPN28862.1"/>
    </source>
</evidence>
<feature type="transmembrane region" description="Helical" evidence="1">
    <location>
        <begin position="44"/>
        <end position="61"/>
    </location>
</feature>
<dbReference type="AlphaFoldDB" id="A0A645GSD9"/>
<protein>
    <submittedName>
        <fullName evidence="2">Uncharacterized protein</fullName>
    </submittedName>
</protein>
<sequence>MKLDINTKIAYITRNVITKLMDLIKIILILSIKTVKLSVPTTSLVLIILLKTFLSSAGIFTDSSNVSISFTDSLSSRKS</sequence>
<keyword evidence="1" id="KW-1133">Transmembrane helix</keyword>
<keyword evidence="1" id="KW-0472">Membrane</keyword>
<comment type="caution">
    <text evidence="2">The sequence shown here is derived from an EMBL/GenBank/DDBJ whole genome shotgun (WGS) entry which is preliminary data.</text>
</comment>
<keyword evidence="1" id="KW-0812">Transmembrane</keyword>
<reference evidence="2" key="1">
    <citation type="submission" date="2019-08" db="EMBL/GenBank/DDBJ databases">
        <authorList>
            <person name="Kucharzyk K."/>
            <person name="Murdoch R.W."/>
            <person name="Higgins S."/>
            <person name="Loffler F."/>
        </authorList>
    </citation>
    <scope>NUCLEOTIDE SEQUENCE</scope>
</reference>